<dbReference type="Gene3D" id="3.40.50.720">
    <property type="entry name" value="NAD(P)-binding Rossmann-like Domain"/>
    <property type="match status" value="2"/>
</dbReference>
<dbReference type="SUPFAM" id="SSF52283">
    <property type="entry name" value="Formate/glycerate dehydrogenase catalytic domain-like"/>
    <property type="match status" value="1"/>
</dbReference>
<evidence type="ECO:0000313" key="2">
    <source>
        <dbReference type="EMBL" id="GAH75188.1"/>
    </source>
</evidence>
<dbReference type="PANTHER" id="PTHR42938:SF9">
    <property type="entry name" value="FORMATE DEHYDROGENASE 1"/>
    <property type="match status" value="1"/>
</dbReference>
<dbReference type="InterPro" id="IPR006139">
    <property type="entry name" value="D-isomer_2_OHA_DH_cat_dom"/>
</dbReference>
<dbReference type="GO" id="GO:0016616">
    <property type="term" value="F:oxidoreductase activity, acting on the CH-OH group of donors, NAD or NADP as acceptor"/>
    <property type="evidence" value="ECO:0007669"/>
    <property type="project" value="InterPro"/>
</dbReference>
<dbReference type="GO" id="GO:0051287">
    <property type="term" value="F:NAD binding"/>
    <property type="evidence" value="ECO:0007669"/>
    <property type="project" value="InterPro"/>
</dbReference>
<evidence type="ECO:0000259" key="1">
    <source>
        <dbReference type="Pfam" id="PF00389"/>
    </source>
</evidence>
<dbReference type="Pfam" id="PF00389">
    <property type="entry name" value="2-Hacid_dh"/>
    <property type="match status" value="1"/>
</dbReference>
<reference evidence="2" key="1">
    <citation type="journal article" date="2014" name="Front. Microbiol.">
        <title>High frequency of phylogenetically diverse reductive dehalogenase-homologous genes in deep subseafloor sedimentary metagenomes.</title>
        <authorList>
            <person name="Kawai M."/>
            <person name="Futagami T."/>
            <person name="Toyoda A."/>
            <person name="Takaki Y."/>
            <person name="Nishi S."/>
            <person name="Hori S."/>
            <person name="Arai W."/>
            <person name="Tsubouchi T."/>
            <person name="Morono Y."/>
            <person name="Uchiyama I."/>
            <person name="Ito T."/>
            <person name="Fujiyama A."/>
            <person name="Inagaki F."/>
            <person name="Takami H."/>
        </authorList>
    </citation>
    <scope>NUCLEOTIDE SEQUENCE</scope>
    <source>
        <strain evidence="2">Expedition CK06-06</strain>
    </source>
</reference>
<comment type="caution">
    <text evidence="2">The sequence shown here is derived from an EMBL/GenBank/DDBJ whole genome shotgun (WGS) entry which is preliminary data.</text>
</comment>
<dbReference type="PANTHER" id="PTHR42938">
    <property type="entry name" value="FORMATE DEHYDROGENASE 1"/>
    <property type="match status" value="1"/>
</dbReference>
<proteinExistence type="predicted"/>
<protein>
    <recommendedName>
        <fullName evidence="1">D-isomer specific 2-hydroxyacid dehydrogenase catalytic domain-containing protein</fullName>
    </recommendedName>
</protein>
<organism evidence="2">
    <name type="scientific">marine sediment metagenome</name>
    <dbReference type="NCBI Taxonomy" id="412755"/>
    <lineage>
        <taxon>unclassified sequences</taxon>
        <taxon>metagenomes</taxon>
        <taxon>ecological metagenomes</taxon>
    </lineage>
</organism>
<accession>X1JZC6</accession>
<feature type="non-terminal residue" evidence="2">
    <location>
        <position position="157"/>
    </location>
</feature>
<dbReference type="EMBL" id="BARU01026231">
    <property type="protein sequence ID" value="GAH75188.1"/>
    <property type="molecule type" value="Genomic_DNA"/>
</dbReference>
<gene>
    <name evidence="2" type="ORF">S03H2_42166</name>
</gene>
<sequence>MLKVLVVASGFSQATRQPIDIMEKAGLLVKDLDYGPGGLNHDEPEFCRIVKGVDALIVTAIEKVTRRVFESADRLKMVAIRSSGFEGTDLRAATDHGVLVTHNPGANLQAVADMALGLMLSVSRRIGWMDRGIREGKYRELRITTKDIHGKTLGIIG</sequence>
<feature type="domain" description="D-isomer specific 2-hydroxyacid dehydrogenase catalytic" evidence="1">
    <location>
        <begin position="40"/>
        <end position="115"/>
    </location>
</feature>
<name>X1JZC6_9ZZZZ</name>
<dbReference type="AlphaFoldDB" id="X1JZC6"/>